<protein>
    <submittedName>
        <fullName evidence="7">Acyl transferase/acyl hydrolase/lysophospholipase</fullName>
    </submittedName>
</protein>
<dbReference type="OrthoDB" id="5103233at2759"/>
<dbReference type="InterPro" id="IPR002641">
    <property type="entry name" value="PNPLA_dom"/>
</dbReference>
<proteinExistence type="predicted"/>
<sequence>MEPKQDRLDRFFRLFQSFQCQRIPSHLFIRACESRPTWSSTGEIIERLPLEAGVPEWLVELYNDSKSLFHDTELGNHNGYVESTMDNGVIYLQVTDEGHVNLEVAQSPSVIDERVSAQERIAIILQAFPSNNAEILGEEIIDRLMDVVNISILPLLSSLTESDIEGWLLPKNLEKRESYLVSLLEFLYQVIDVLGIENPLIPLPLLRQISNVISNDTITNFSVAWKGISQILDAYSGDNALQSSFLSPKTSTDQRSNAMVGHILSMLLSNKALLAEPKAPAQMVAKALSDWRPLSLSSPSTMEYLAATSFCSQSQIDTIGKPSFVTVDTMALRGLLLSRRKQHEDAVKILNSTIVDISSLYGPSSMDLGIVTAELANCYNILRQEDKAEECLRTTLQARQDGGLSTRRDGIYLMLALADSFIGRARYQESVPILESVIDNPDISATFRMMSALRLARSRRRMHEDTKKAFEEDSPLWTGLTLLSHVPGVLTMEYVEELACNISEIPKWQLGDSEKTQELIEAVNSVLCRSSSLTNSPCWEWYTKLQQEYLEQIIKATKINKGKENGEGKQNEHKNEMGTSISSHASPRLPPRADDEMSDDEGPWSERLVLSFDAGGVRAISSLLILKRIMHRIRELELLHPDGPAYSSSSCSWTRNENGIPGVLEESDRIDEFLPCHYFDYMAGTSTGGLNSIMLGRLRMSVDQAIDNFIDFGNAVFGQPRVFHTTSAYFPVRAKYSATKAREAFKKIIISSYRVGTMDTAELAVFAKTEPFTKLGRCTRTMVISYRVEEGAESAHIWKSYHDLDSKASISHSATIWEVACATSANPVYLDAIEINGATHSDGALVANNPSYKVLQEIYLQHNRAPSVFVNLGTGRRVETKVILKNDAKRRDFTWKQRLQDLNRAFQSHSTEIYTESNTGQWLVLAESMGLKHAYRLNVERNLYQIPYDDWRPASTGKTTLLEMADITEGYLRQPGVRNVINRIAEEAVRIRRARANTERWEAFTKNTVYMCPFCHSSQPYELYADLRAHLDQYHAEIKMSDSQWVSLTPRSRRPLFTRL</sequence>
<dbReference type="GO" id="GO:0016740">
    <property type="term" value="F:transferase activity"/>
    <property type="evidence" value="ECO:0007669"/>
    <property type="project" value="UniProtKB-KW"/>
</dbReference>
<feature type="active site" description="Nucleophile" evidence="4">
    <location>
        <position position="686"/>
    </location>
</feature>
<feature type="domain" description="PNPLA" evidence="6">
    <location>
        <begin position="610"/>
        <end position="855"/>
    </location>
</feature>
<dbReference type="PANTHER" id="PTHR24185">
    <property type="entry name" value="CALCIUM-INDEPENDENT PHOSPHOLIPASE A2-GAMMA"/>
    <property type="match status" value="1"/>
</dbReference>
<keyword evidence="1 4" id="KW-0378">Hydrolase</keyword>
<dbReference type="GeneID" id="70221007"/>
<dbReference type="PROSITE" id="PS51635">
    <property type="entry name" value="PNPLA"/>
    <property type="match status" value="1"/>
</dbReference>
<dbReference type="GO" id="GO:0016020">
    <property type="term" value="C:membrane"/>
    <property type="evidence" value="ECO:0007669"/>
    <property type="project" value="TreeGrafter"/>
</dbReference>
<keyword evidence="7" id="KW-0808">Transferase</keyword>
<comment type="caution">
    <text evidence="4">Lacks conserved residue(s) required for the propagation of feature annotation.</text>
</comment>
<accession>A0A9P9R8J9</accession>
<keyword evidence="3 4" id="KW-0443">Lipid metabolism</keyword>
<dbReference type="SUPFAM" id="SSF48452">
    <property type="entry name" value="TPR-like"/>
    <property type="match status" value="1"/>
</dbReference>
<evidence type="ECO:0000256" key="1">
    <source>
        <dbReference type="ARBA" id="ARBA00022801"/>
    </source>
</evidence>
<dbReference type="Gene3D" id="3.40.1090.10">
    <property type="entry name" value="Cytosolic phospholipase A2 catalytic domain"/>
    <property type="match status" value="1"/>
</dbReference>
<feature type="compositionally biased region" description="Basic and acidic residues" evidence="5">
    <location>
        <begin position="561"/>
        <end position="576"/>
    </location>
</feature>
<dbReference type="GO" id="GO:0019369">
    <property type="term" value="P:arachidonate metabolic process"/>
    <property type="evidence" value="ECO:0007669"/>
    <property type="project" value="TreeGrafter"/>
</dbReference>
<dbReference type="RefSeq" id="XP_046055818.1">
    <property type="nucleotide sequence ID" value="XM_046191053.1"/>
</dbReference>
<keyword evidence="2 4" id="KW-0442">Lipid degradation</keyword>
<dbReference type="GO" id="GO:0016042">
    <property type="term" value="P:lipid catabolic process"/>
    <property type="evidence" value="ECO:0007669"/>
    <property type="project" value="UniProtKB-UniRule"/>
</dbReference>
<reference evidence="7" key="1">
    <citation type="journal article" date="2021" name="Nat. Commun.">
        <title>Genetic determinants of endophytism in the Arabidopsis root mycobiome.</title>
        <authorList>
            <person name="Mesny F."/>
            <person name="Miyauchi S."/>
            <person name="Thiergart T."/>
            <person name="Pickel B."/>
            <person name="Atanasova L."/>
            <person name="Karlsson M."/>
            <person name="Huettel B."/>
            <person name="Barry K.W."/>
            <person name="Haridas S."/>
            <person name="Chen C."/>
            <person name="Bauer D."/>
            <person name="Andreopoulos W."/>
            <person name="Pangilinan J."/>
            <person name="LaButti K."/>
            <person name="Riley R."/>
            <person name="Lipzen A."/>
            <person name="Clum A."/>
            <person name="Drula E."/>
            <person name="Henrissat B."/>
            <person name="Kohler A."/>
            <person name="Grigoriev I.V."/>
            <person name="Martin F.M."/>
            <person name="Hacquard S."/>
        </authorList>
    </citation>
    <scope>NUCLEOTIDE SEQUENCE</scope>
    <source>
        <strain evidence="7">MPI-CAGE-AT-0023</strain>
    </source>
</reference>
<feature type="region of interest" description="Disordered" evidence="5">
    <location>
        <begin position="561"/>
        <end position="601"/>
    </location>
</feature>
<dbReference type="Pfam" id="PF01734">
    <property type="entry name" value="Patatin"/>
    <property type="match status" value="1"/>
</dbReference>
<dbReference type="EMBL" id="JAGMUX010000001">
    <property type="protein sequence ID" value="KAH7269050.1"/>
    <property type="molecule type" value="Genomic_DNA"/>
</dbReference>
<dbReference type="InterPro" id="IPR011990">
    <property type="entry name" value="TPR-like_helical_dom_sf"/>
</dbReference>
<dbReference type="SUPFAM" id="SSF52151">
    <property type="entry name" value="FabD/lysophospholipase-like"/>
    <property type="match status" value="1"/>
</dbReference>
<feature type="short sequence motif" description="GXSXG" evidence="4">
    <location>
        <begin position="684"/>
        <end position="688"/>
    </location>
</feature>
<feature type="short sequence motif" description="DGA/G" evidence="4">
    <location>
        <begin position="842"/>
        <end position="844"/>
    </location>
</feature>
<dbReference type="GO" id="GO:0046486">
    <property type="term" value="P:glycerolipid metabolic process"/>
    <property type="evidence" value="ECO:0007669"/>
    <property type="project" value="UniProtKB-ARBA"/>
</dbReference>
<dbReference type="Proteomes" id="UP000720189">
    <property type="component" value="Unassembled WGS sequence"/>
</dbReference>
<dbReference type="GO" id="GO:0047499">
    <property type="term" value="F:calcium-independent phospholipase A2 activity"/>
    <property type="evidence" value="ECO:0007669"/>
    <property type="project" value="TreeGrafter"/>
</dbReference>
<gene>
    <name evidence="7" type="ORF">BKA55DRAFT_547706</name>
</gene>
<evidence type="ECO:0000256" key="5">
    <source>
        <dbReference type="SAM" id="MobiDB-lite"/>
    </source>
</evidence>
<dbReference type="AlphaFoldDB" id="A0A9P9R8J9"/>
<dbReference type="PANTHER" id="PTHR24185:SF1">
    <property type="entry name" value="CALCIUM-INDEPENDENT PHOSPHOLIPASE A2-GAMMA"/>
    <property type="match status" value="1"/>
</dbReference>
<evidence type="ECO:0000256" key="3">
    <source>
        <dbReference type="ARBA" id="ARBA00023098"/>
    </source>
</evidence>
<evidence type="ECO:0000259" key="6">
    <source>
        <dbReference type="PROSITE" id="PS51635"/>
    </source>
</evidence>
<keyword evidence="8" id="KW-1185">Reference proteome</keyword>
<evidence type="ECO:0000313" key="7">
    <source>
        <dbReference type="EMBL" id="KAH7269050.1"/>
    </source>
</evidence>
<organism evidence="7 8">
    <name type="scientific">Fusarium redolens</name>
    <dbReference type="NCBI Taxonomy" id="48865"/>
    <lineage>
        <taxon>Eukaryota</taxon>
        <taxon>Fungi</taxon>
        <taxon>Dikarya</taxon>
        <taxon>Ascomycota</taxon>
        <taxon>Pezizomycotina</taxon>
        <taxon>Sordariomycetes</taxon>
        <taxon>Hypocreomycetidae</taxon>
        <taxon>Hypocreales</taxon>
        <taxon>Nectriaceae</taxon>
        <taxon>Fusarium</taxon>
        <taxon>Fusarium redolens species complex</taxon>
    </lineage>
</organism>
<dbReference type="InterPro" id="IPR016035">
    <property type="entry name" value="Acyl_Trfase/lysoPLipase"/>
</dbReference>
<feature type="active site" description="Proton acceptor" evidence="4">
    <location>
        <position position="842"/>
    </location>
</feature>
<name>A0A9P9R8J9_FUSRE</name>
<dbReference type="Gene3D" id="1.25.40.10">
    <property type="entry name" value="Tetratricopeptide repeat domain"/>
    <property type="match status" value="1"/>
</dbReference>
<evidence type="ECO:0000256" key="4">
    <source>
        <dbReference type="PROSITE-ProRule" id="PRU01161"/>
    </source>
</evidence>
<evidence type="ECO:0000313" key="8">
    <source>
        <dbReference type="Proteomes" id="UP000720189"/>
    </source>
</evidence>
<evidence type="ECO:0000256" key="2">
    <source>
        <dbReference type="ARBA" id="ARBA00022963"/>
    </source>
</evidence>
<comment type="caution">
    <text evidence="7">The sequence shown here is derived from an EMBL/GenBank/DDBJ whole genome shotgun (WGS) entry which is preliminary data.</text>
</comment>